<keyword evidence="1" id="KW-1133">Transmembrane helix</keyword>
<evidence type="ECO:0000256" key="1">
    <source>
        <dbReference type="SAM" id="Phobius"/>
    </source>
</evidence>
<evidence type="ECO:0000313" key="2">
    <source>
        <dbReference type="EMBL" id="MBC8674396.1"/>
    </source>
</evidence>
<sequence length="126" mass="14301">MELWEVALVGSALLVGMKSLRVWLDNRALNAELQRRQSNVATVYLNGIGIGSLPISQHRTMLAEARRDPRLYLHQTGNLLYMACTLIGHGIGNVPKLWALVLVGGVILLLRRWRIWCNCRRRNCLN</sequence>
<gene>
    <name evidence="2" type="ORF">H2136_20910</name>
</gene>
<dbReference type="AlphaFoldDB" id="A0A926FI95"/>
<keyword evidence="1" id="KW-0812">Transmembrane</keyword>
<proteinExistence type="predicted"/>
<comment type="caution">
    <text evidence="2">The sequence shown here is derived from an EMBL/GenBank/DDBJ whole genome shotgun (WGS) entry which is preliminary data.</text>
</comment>
<protein>
    <submittedName>
        <fullName evidence="2">Uncharacterized protein</fullName>
    </submittedName>
</protein>
<organism evidence="2">
    <name type="scientific">Aeromonas hydrophila</name>
    <dbReference type="NCBI Taxonomy" id="644"/>
    <lineage>
        <taxon>Bacteria</taxon>
        <taxon>Pseudomonadati</taxon>
        <taxon>Pseudomonadota</taxon>
        <taxon>Gammaproteobacteria</taxon>
        <taxon>Aeromonadales</taxon>
        <taxon>Aeromonadaceae</taxon>
        <taxon>Aeromonas</taxon>
    </lineage>
</organism>
<dbReference type="EMBL" id="JACLAN010000014">
    <property type="protein sequence ID" value="MBC8674396.1"/>
    <property type="molecule type" value="Genomic_DNA"/>
</dbReference>
<reference evidence="2" key="1">
    <citation type="submission" date="2020-07" db="EMBL/GenBank/DDBJ databases">
        <title>Carbapenem Resistant Aeromonas hydrophila Carrying blacphA7 Isolated from Two Solid Organ Transplant Patients.</title>
        <authorList>
            <person name="Hilt E."/>
            <person name="Fitzwater S.P."/>
            <person name="Ward K."/>
            <person name="De St Maurice A."/>
            <person name="Chandrasekaran S."/>
            <person name="Garner O.B."/>
            <person name="Yang S."/>
        </authorList>
    </citation>
    <scope>NUCLEOTIDE SEQUENCE</scope>
    <source>
        <strain evidence="2">B-1</strain>
    </source>
</reference>
<accession>A0A926FI95</accession>
<keyword evidence="1" id="KW-0472">Membrane</keyword>
<name>A0A926FI95_AERHY</name>
<feature type="transmembrane region" description="Helical" evidence="1">
    <location>
        <begin position="97"/>
        <end position="113"/>
    </location>
</feature>